<gene>
    <name evidence="8" type="ORF">LS65_003160</name>
</gene>
<sequence>MPLKYIPYFKDPIKGQALLDNFTRTLKYSGNDKIGYKIKRGMPLYEVKTKEIVHSNPSLANIESKEDTNLLIRGECLSACAYLKEQGIEVDLVYIDPPFASGADYAKKVILRKNPKIAEMLEGENEIEMSEDFKGFEEKMYGDIWNKEDYLNWMYENLTAIKSVMSENASIYVHLDWHIGHYVKILMDEIFGEENFVNEIVWHYGGTSNSTTQFARKHDCIYSFSKSESYTFNFDDVRIPYEDEKKFKKDENGKWFMKWDNTRDYYPKQIFENGEWIILGKGQYDVWTDIPSFSTSHGEEYKNWDYATQKPEALLERIIKASSDEGMIVADFFGGSGVTAAVAQKLNRRFIHCDIGINSIQTTRDRLKELNAEFDILEIKDGISLFRNPAQTMDKLKTLIQGLSENENLDKDFWFGSIIDSKLGIVPVSVPNLLDSGSKMLDIVAMNELINKGLNTLDEELDVKKVIVYYIDIENLEEMQKFIKEQNTHTLIEVELRPLSELLDEVKIEDYIEYYLEQKEQGYELTITQFLSDRVNQKIKAYNEKKVAQSIKNGKIFTPINISKNGLECIEYISIDCENADKNATWKSSSEIKITKNSFIVKNGVKTKEFWNGKITSSKKPLRLKVRNICGDESVIEVG</sequence>
<evidence type="ECO:0000256" key="1">
    <source>
        <dbReference type="ARBA" id="ARBA00006594"/>
    </source>
</evidence>
<evidence type="ECO:0000313" key="9">
    <source>
        <dbReference type="Proteomes" id="UP000029707"/>
    </source>
</evidence>
<evidence type="ECO:0000313" key="8">
    <source>
        <dbReference type="EMBL" id="TLE02934.1"/>
    </source>
</evidence>
<dbReference type="InterPro" id="IPR002295">
    <property type="entry name" value="N4/N6-MTase_EcoPI_Mod-like"/>
</dbReference>
<organism evidence="8 9">
    <name type="scientific">Helicobacter japonicus</name>
    <dbReference type="NCBI Taxonomy" id="425400"/>
    <lineage>
        <taxon>Bacteria</taxon>
        <taxon>Pseudomonadati</taxon>
        <taxon>Campylobacterota</taxon>
        <taxon>Epsilonproteobacteria</taxon>
        <taxon>Campylobacterales</taxon>
        <taxon>Helicobacteraceae</taxon>
        <taxon>Helicobacter</taxon>
    </lineage>
</organism>
<dbReference type="AlphaFoldDB" id="A0A4U8TR27"/>
<feature type="domain" description="DNA methylase N-4/N-6" evidence="7">
    <location>
        <begin position="90"/>
        <end position="361"/>
    </location>
</feature>
<dbReference type="GO" id="GO:0009007">
    <property type="term" value="F:site-specific DNA-methyltransferase (adenine-specific) activity"/>
    <property type="evidence" value="ECO:0007669"/>
    <property type="project" value="UniProtKB-EC"/>
</dbReference>
<evidence type="ECO:0000256" key="6">
    <source>
        <dbReference type="ARBA" id="ARBA00047942"/>
    </source>
</evidence>
<dbReference type="PROSITE" id="PS00092">
    <property type="entry name" value="N6_MTASE"/>
    <property type="match status" value="1"/>
</dbReference>
<dbReference type="Gene3D" id="3.40.50.150">
    <property type="entry name" value="Vaccinia Virus protein VP39"/>
    <property type="match status" value="1"/>
</dbReference>
<dbReference type="EMBL" id="JRMQ02000002">
    <property type="protein sequence ID" value="TLE02934.1"/>
    <property type="molecule type" value="Genomic_DNA"/>
</dbReference>
<evidence type="ECO:0000256" key="5">
    <source>
        <dbReference type="ARBA" id="ARBA00022691"/>
    </source>
</evidence>
<dbReference type="GO" id="GO:0008170">
    <property type="term" value="F:N-methyltransferase activity"/>
    <property type="evidence" value="ECO:0007669"/>
    <property type="project" value="InterPro"/>
</dbReference>
<evidence type="ECO:0000259" key="7">
    <source>
        <dbReference type="Pfam" id="PF01555"/>
    </source>
</evidence>
<evidence type="ECO:0000256" key="3">
    <source>
        <dbReference type="ARBA" id="ARBA00022603"/>
    </source>
</evidence>
<dbReference type="RefSeq" id="WP_034363185.1">
    <property type="nucleotide sequence ID" value="NZ_CAJUDB010000022.1"/>
</dbReference>
<dbReference type="SUPFAM" id="SSF53335">
    <property type="entry name" value="S-adenosyl-L-methionine-dependent methyltransferases"/>
    <property type="match status" value="1"/>
</dbReference>
<protein>
    <recommendedName>
        <fullName evidence="2">site-specific DNA-methyltransferase (adenine-specific)</fullName>
        <ecNumber evidence="2">2.1.1.72</ecNumber>
    </recommendedName>
</protein>
<dbReference type="PRINTS" id="PR00506">
    <property type="entry name" value="D21N6MTFRASE"/>
</dbReference>
<keyword evidence="5" id="KW-0949">S-adenosyl-L-methionine</keyword>
<comment type="catalytic activity">
    <reaction evidence="6">
        <text>a 2'-deoxyadenosine in DNA + S-adenosyl-L-methionine = an N(6)-methyl-2'-deoxyadenosine in DNA + S-adenosyl-L-homocysteine + H(+)</text>
        <dbReference type="Rhea" id="RHEA:15197"/>
        <dbReference type="Rhea" id="RHEA-COMP:12418"/>
        <dbReference type="Rhea" id="RHEA-COMP:12419"/>
        <dbReference type="ChEBI" id="CHEBI:15378"/>
        <dbReference type="ChEBI" id="CHEBI:57856"/>
        <dbReference type="ChEBI" id="CHEBI:59789"/>
        <dbReference type="ChEBI" id="CHEBI:90615"/>
        <dbReference type="ChEBI" id="CHEBI:90616"/>
        <dbReference type="EC" id="2.1.1.72"/>
    </reaction>
</comment>
<dbReference type="InterPro" id="IPR002941">
    <property type="entry name" value="DNA_methylase_N4/N6"/>
</dbReference>
<dbReference type="EC" id="2.1.1.72" evidence="2"/>
<keyword evidence="3" id="KW-0489">Methyltransferase</keyword>
<name>A0A4U8TR27_9HELI</name>
<keyword evidence="9" id="KW-1185">Reference proteome</keyword>
<dbReference type="GO" id="GO:0032259">
    <property type="term" value="P:methylation"/>
    <property type="evidence" value="ECO:0007669"/>
    <property type="project" value="UniProtKB-KW"/>
</dbReference>
<reference evidence="8 9" key="1">
    <citation type="journal article" date="2014" name="Genome Announc.">
        <title>Draft genome sequences of eight enterohepatic helicobacter species isolated from both laboratory and wild rodents.</title>
        <authorList>
            <person name="Sheh A."/>
            <person name="Shen Z."/>
            <person name="Fox J.G."/>
        </authorList>
    </citation>
    <scope>NUCLEOTIDE SEQUENCE [LARGE SCALE GENOMIC DNA]</scope>
    <source>
        <strain evidence="8 9">MIT 01-6451</strain>
    </source>
</reference>
<proteinExistence type="inferred from homology"/>
<dbReference type="OrthoDB" id="9800801at2"/>
<dbReference type="InterPro" id="IPR002052">
    <property type="entry name" value="DNA_methylase_N6_adenine_CS"/>
</dbReference>
<keyword evidence="4" id="KW-0808">Transferase</keyword>
<evidence type="ECO:0000256" key="4">
    <source>
        <dbReference type="ARBA" id="ARBA00022679"/>
    </source>
</evidence>
<dbReference type="STRING" id="425400.LS65_08890"/>
<dbReference type="InterPro" id="IPR029063">
    <property type="entry name" value="SAM-dependent_MTases_sf"/>
</dbReference>
<dbReference type="Proteomes" id="UP000029707">
    <property type="component" value="Unassembled WGS sequence"/>
</dbReference>
<accession>A0A4U8TR27</accession>
<comment type="caution">
    <text evidence="8">The sequence shown here is derived from an EMBL/GenBank/DDBJ whole genome shotgun (WGS) entry which is preliminary data.</text>
</comment>
<evidence type="ECO:0000256" key="2">
    <source>
        <dbReference type="ARBA" id="ARBA00011900"/>
    </source>
</evidence>
<dbReference type="GO" id="GO:0003677">
    <property type="term" value="F:DNA binding"/>
    <property type="evidence" value="ECO:0007669"/>
    <property type="project" value="InterPro"/>
</dbReference>
<comment type="similarity">
    <text evidence="1">Belongs to the N(4)/N(6)-methyltransferase family.</text>
</comment>
<dbReference type="Pfam" id="PF01555">
    <property type="entry name" value="N6_N4_Mtase"/>
    <property type="match status" value="1"/>
</dbReference>